<sequence length="117" mass="12893">MIPVQRLIPIYGVGQLTLEPRISNVDLESANGHKNTPPQRALGAPIRRLQRDLTLDLTAEIKTASPLSHLIHPDKALFPGQARPPETVCTVRAPYTVLTPLQGPAPPICWRQPSQLR</sequence>
<name>A0A1D2JKH5_PARBR</name>
<organism evidence="1 2">
    <name type="scientific">Paracoccidioides brasiliensis</name>
    <dbReference type="NCBI Taxonomy" id="121759"/>
    <lineage>
        <taxon>Eukaryota</taxon>
        <taxon>Fungi</taxon>
        <taxon>Dikarya</taxon>
        <taxon>Ascomycota</taxon>
        <taxon>Pezizomycotina</taxon>
        <taxon>Eurotiomycetes</taxon>
        <taxon>Eurotiomycetidae</taxon>
        <taxon>Onygenales</taxon>
        <taxon>Ajellomycetaceae</taxon>
        <taxon>Paracoccidioides</taxon>
    </lineage>
</organism>
<gene>
    <name evidence="1" type="ORF">ACO22_01878</name>
</gene>
<comment type="caution">
    <text evidence="1">The sequence shown here is derived from an EMBL/GenBank/DDBJ whole genome shotgun (WGS) entry which is preliminary data.</text>
</comment>
<proteinExistence type="predicted"/>
<evidence type="ECO:0000313" key="1">
    <source>
        <dbReference type="EMBL" id="ODH39421.1"/>
    </source>
</evidence>
<dbReference type="VEuPathDB" id="FungiDB:PABG_11309"/>
<reference evidence="1 2" key="1">
    <citation type="submission" date="2016-06" db="EMBL/GenBank/DDBJ databases">
        <authorList>
            <person name="Kjaerup R.B."/>
            <person name="Dalgaard T.S."/>
            <person name="Juul-Madsen H.R."/>
        </authorList>
    </citation>
    <scope>NUCLEOTIDE SEQUENCE [LARGE SCALE GENOMIC DNA]</scope>
    <source>
        <strain evidence="1 2">Pb300</strain>
    </source>
</reference>
<protein>
    <submittedName>
        <fullName evidence="1">Uncharacterized protein</fullName>
    </submittedName>
</protein>
<dbReference type="Proteomes" id="UP000242814">
    <property type="component" value="Unassembled WGS sequence"/>
</dbReference>
<dbReference type="VEuPathDB" id="FungiDB:PADG_03810"/>
<dbReference type="AlphaFoldDB" id="A0A1D2JKH5"/>
<dbReference type="EMBL" id="LZYO01000052">
    <property type="protein sequence ID" value="ODH39421.1"/>
    <property type="molecule type" value="Genomic_DNA"/>
</dbReference>
<evidence type="ECO:0000313" key="2">
    <source>
        <dbReference type="Proteomes" id="UP000242814"/>
    </source>
</evidence>
<accession>A0A1D2JKH5</accession>